<organism evidence="2 3">
    <name type="scientific">Streptomyces tanashiensis</name>
    <dbReference type="NCBI Taxonomy" id="67367"/>
    <lineage>
        <taxon>Bacteria</taxon>
        <taxon>Bacillati</taxon>
        <taxon>Actinomycetota</taxon>
        <taxon>Actinomycetes</taxon>
        <taxon>Kitasatosporales</taxon>
        <taxon>Streptomycetaceae</taxon>
        <taxon>Streptomyces</taxon>
    </lineage>
</organism>
<sequence>MSFEEEWASVRSTSTANVSMRLNQVAPEPGGGGGGNADLGVDQDKLGAIGSAAYALHGRLAKDGNHARTSTTEAATQLKGHDFLTGSAMAAVQETWDSQLKTLLDACANISNHLDYSAASHAKEEEDIKAALAASQIDQYFK</sequence>
<gene>
    <name evidence="2" type="ORF">LDH80_24830</name>
</gene>
<reference evidence="2" key="1">
    <citation type="submission" date="2021-09" db="EMBL/GenBank/DDBJ databases">
        <title>Complete genome sequence and metabolic characterization of Streptomyces tanashiensis DSM 731 the producer of antibacterial Kalafungin and diverse secondary metabolites.</title>
        <authorList>
            <person name="Abbasi M.N."/>
            <person name="Anwar M.N."/>
            <person name="Alam K."/>
            <person name="Shoaib M."/>
            <person name="Lin Z."/>
            <person name="Hayat M."/>
            <person name="Ali M.I."/>
            <person name="Malik H.M.T."/>
            <person name="Ahmed I."/>
            <person name="Li A."/>
            <person name="Hailong Wang H."/>
            <person name="Zhang Y."/>
        </authorList>
    </citation>
    <scope>NUCLEOTIDE SEQUENCE</scope>
    <source>
        <strain evidence="2">Kala</strain>
    </source>
</reference>
<evidence type="ECO:0000256" key="1">
    <source>
        <dbReference type="SAM" id="MobiDB-lite"/>
    </source>
</evidence>
<name>A0ABY6R2K1_9ACTN</name>
<feature type="region of interest" description="Disordered" evidence="1">
    <location>
        <begin position="19"/>
        <end position="39"/>
    </location>
</feature>
<dbReference type="RefSeq" id="WP_190106599.1">
    <property type="nucleotide sequence ID" value="NZ_BMUH01000017.1"/>
</dbReference>
<dbReference type="GeneID" id="95602733"/>
<evidence type="ECO:0008006" key="4">
    <source>
        <dbReference type="Google" id="ProtNLM"/>
    </source>
</evidence>
<protein>
    <recommendedName>
        <fullName evidence="4">AG1 protein</fullName>
    </recommendedName>
</protein>
<proteinExistence type="predicted"/>
<dbReference type="Proteomes" id="UP001164506">
    <property type="component" value="Chromosome"/>
</dbReference>
<keyword evidence="3" id="KW-1185">Reference proteome</keyword>
<evidence type="ECO:0000313" key="3">
    <source>
        <dbReference type="Proteomes" id="UP001164506"/>
    </source>
</evidence>
<accession>A0ABY6R2K1</accession>
<dbReference type="EMBL" id="CP084204">
    <property type="protein sequence ID" value="UZX23740.1"/>
    <property type="molecule type" value="Genomic_DNA"/>
</dbReference>
<evidence type="ECO:0000313" key="2">
    <source>
        <dbReference type="EMBL" id="UZX23740.1"/>
    </source>
</evidence>